<dbReference type="GO" id="GO:0016747">
    <property type="term" value="F:acyltransferase activity, transferring groups other than amino-acyl groups"/>
    <property type="evidence" value="ECO:0007669"/>
    <property type="project" value="InterPro"/>
</dbReference>
<dbReference type="Gene3D" id="3.40.630.30">
    <property type="match status" value="1"/>
</dbReference>
<dbReference type="InterPro" id="IPR016181">
    <property type="entry name" value="Acyl_CoA_acyltransferase"/>
</dbReference>
<feature type="domain" description="N-acetyltransferase" evidence="3">
    <location>
        <begin position="1"/>
        <end position="157"/>
    </location>
</feature>
<evidence type="ECO:0000313" key="4">
    <source>
        <dbReference type="EMBL" id="AEG98972.1"/>
    </source>
</evidence>
<keyword evidence="2" id="KW-0012">Acyltransferase</keyword>
<evidence type="ECO:0000256" key="2">
    <source>
        <dbReference type="ARBA" id="ARBA00023315"/>
    </source>
</evidence>
<dbReference type="eggNOG" id="COG0454">
    <property type="taxonomic scope" value="Bacteria"/>
</dbReference>
<dbReference type="Pfam" id="PF13673">
    <property type="entry name" value="Acetyltransf_10"/>
    <property type="match status" value="1"/>
</dbReference>
<dbReference type="GeneID" id="93312249"/>
<sequence length="157" mass="17528">MRVRRAVPDEAPALWNIRNQAIRHGCRQSYGAEVIHAWTPEQMPEGYRHAVADNPFYIVENRLGQPVATGYLDIESLSVEAIFTLPEWGGQGCADLIMRAVIAEARRRGLETITLEATPNAAGFYLRHGFVSQGEKSHYSKMANAELRCIAMSLTLD</sequence>
<reference evidence="4 5" key="1">
    <citation type="journal article" date="2012" name="J. Bacteriol.">
        <title>Complete genome sequence of Enterobacter aerogenes KCTC 2190.</title>
        <authorList>
            <person name="Shin S.H."/>
            <person name="Kim S."/>
            <person name="Kim J.Y."/>
            <person name="Lee S."/>
            <person name="Um Y."/>
            <person name="Oh M.K."/>
            <person name="Kim Y.R."/>
            <person name="Lee J."/>
            <person name="Yang K.S."/>
        </authorList>
    </citation>
    <scope>NUCLEOTIDE SEQUENCE [LARGE SCALE GENOMIC DNA]</scope>
    <source>
        <strain evidence="4 5">KCTC 2190</strain>
    </source>
</reference>
<dbReference type="EMBL" id="CP002824">
    <property type="protein sequence ID" value="AEG98972.1"/>
    <property type="molecule type" value="Genomic_DNA"/>
</dbReference>
<evidence type="ECO:0000256" key="1">
    <source>
        <dbReference type="ARBA" id="ARBA00022679"/>
    </source>
</evidence>
<dbReference type="SUPFAM" id="SSF55729">
    <property type="entry name" value="Acyl-CoA N-acyltransferases (Nat)"/>
    <property type="match status" value="1"/>
</dbReference>
<accession>A0A0H3FX79</accession>
<dbReference type="PROSITE" id="PS51186">
    <property type="entry name" value="GNAT"/>
    <property type="match status" value="1"/>
</dbReference>
<name>A0A0H3FX79_KLEAK</name>
<dbReference type="RefSeq" id="WP_015705586.1">
    <property type="nucleotide sequence ID" value="NC_015663.1"/>
</dbReference>
<organism evidence="4 5">
    <name type="scientific">Klebsiella aerogenes (strain ATCC 13048 / DSM 30053 / CCUG 1429 / JCM 1235 / KCTC 2190 / NBRC 13534 / NCIMB 10102 / NCTC 10006 / CDC 819-56)</name>
    <name type="common">Enterobacter aerogenes</name>
    <dbReference type="NCBI Taxonomy" id="1028307"/>
    <lineage>
        <taxon>Bacteria</taxon>
        <taxon>Pseudomonadati</taxon>
        <taxon>Pseudomonadota</taxon>
        <taxon>Gammaproteobacteria</taxon>
        <taxon>Enterobacterales</taxon>
        <taxon>Enterobacteriaceae</taxon>
        <taxon>Klebsiella/Raoultella group</taxon>
        <taxon>Klebsiella</taxon>
    </lineage>
</organism>
<proteinExistence type="predicted"/>
<dbReference type="InterPro" id="IPR000182">
    <property type="entry name" value="GNAT_dom"/>
</dbReference>
<dbReference type="KEGG" id="eae:EAE_20325"/>
<dbReference type="CDD" id="cd04301">
    <property type="entry name" value="NAT_SF"/>
    <property type="match status" value="1"/>
</dbReference>
<gene>
    <name evidence="4" type="ordered locus">EAE_20325</name>
</gene>
<dbReference type="PANTHER" id="PTHR43877:SF2">
    <property type="entry name" value="AMINOALKYLPHOSPHONATE N-ACETYLTRANSFERASE-RELATED"/>
    <property type="match status" value="1"/>
</dbReference>
<dbReference type="OrthoDB" id="7356080at2"/>
<dbReference type="Proteomes" id="UP000008881">
    <property type="component" value="Chromosome"/>
</dbReference>
<dbReference type="PATRIC" id="fig|1028307.3.peg.4059"/>
<dbReference type="AlphaFoldDB" id="A0A0H3FX79"/>
<keyword evidence="1 4" id="KW-0808">Transferase</keyword>
<dbReference type="PANTHER" id="PTHR43877">
    <property type="entry name" value="AMINOALKYLPHOSPHONATE N-ACETYLTRANSFERASE-RELATED-RELATED"/>
    <property type="match status" value="1"/>
</dbReference>
<dbReference type="InterPro" id="IPR050832">
    <property type="entry name" value="Bact_Acetyltransf"/>
</dbReference>
<evidence type="ECO:0000313" key="5">
    <source>
        <dbReference type="Proteomes" id="UP000008881"/>
    </source>
</evidence>
<protein>
    <submittedName>
        <fullName evidence="4">GCN5-related N-acetyltransferase</fullName>
    </submittedName>
</protein>
<dbReference type="HOGENOM" id="CLU_087351_4_1_6"/>
<evidence type="ECO:0000259" key="3">
    <source>
        <dbReference type="PROSITE" id="PS51186"/>
    </source>
</evidence>
<keyword evidence="5" id="KW-1185">Reference proteome</keyword>